<sequence length="341" mass="38084">MDAKLFGAKKNQPPKPPERSCSFKDVDNLNQPSPAQPPPASSSSSGRPSSRLVHKEESELQKVLSNLKKVSGSEASKAHKNISQLDWCSYNKHNTNLGVESEGKKEEEKRSQSVNDLDEKKGGEECVSSTSSSCCSSSSTEAKRANIAHLKKTIEYASFNIKPSQYKQTGVFLPLNNSGEAASGANACLIMLRYVKEDLEIFVQKLRNVKKSGADRAEWSLFVQFKEQFCAKTNLELNNLNSWSNEQNYDLLLKLRQALIKVKAFEQSDSQNGQPNALDLSALSKLLNDFMHNLDKLTQLVTQQATTPAPLCLNVYSFTVQYYDLISIFEIKKKKDLSKIY</sequence>
<accession>A0A3M7SS55</accession>
<protein>
    <submittedName>
        <fullName evidence="2">Uncharacterized protein</fullName>
    </submittedName>
</protein>
<evidence type="ECO:0000313" key="2">
    <source>
        <dbReference type="EMBL" id="RNA38480.1"/>
    </source>
</evidence>
<keyword evidence="3" id="KW-1185">Reference proteome</keyword>
<reference evidence="2 3" key="1">
    <citation type="journal article" date="2018" name="Sci. Rep.">
        <title>Genomic signatures of local adaptation to the degree of environmental predictability in rotifers.</title>
        <authorList>
            <person name="Franch-Gras L."/>
            <person name="Hahn C."/>
            <person name="Garcia-Roger E.M."/>
            <person name="Carmona M.J."/>
            <person name="Serra M."/>
            <person name="Gomez A."/>
        </authorList>
    </citation>
    <scope>NUCLEOTIDE SEQUENCE [LARGE SCALE GENOMIC DNA]</scope>
    <source>
        <strain evidence="2">HYR1</strain>
    </source>
</reference>
<dbReference type="Proteomes" id="UP000276133">
    <property type="component" value="Unassembled WGS sequence"/>
</dbReference>
<feature type="compositionally biased region" description="Low complexity" evidence="1">
    <location>
        <begin position="41"/>
        <end position="51"/>
    </location>
</feature>
<feature type="compositionally biased region" description="Low complexity" evidence="1">
    <location>
        <begin position="128"/>
        <end position="137"/>
    </location>
</feature>
<gene>
    <name evidence="2" type="ORF">BpHYR1_048892</name>
</gene>
<dbReference type="EMBL" id="REGN01000865">
    <property type="protein sequence ID" value="RNA38480.1"/>
    <property type="molecule type" value="Genomic_DNA"/>
</dbReference>
<proteinExistence type="predicted"/>
<evidence type="ECO:0000313" key="3">
    <source>
        <dbReference type="Proteomes" id="UP000276133"/>
    </source>
</evidence>
<dbReference type="AlphaFoldDB" id="A0A3M7SS55"/>
<name>A0A3M7SS55_BRAPC</name>
<feature type="compositionally biased region" description="Basic and acidic residues" evidence="1">
    <location>
        <begin position="101"/>
        <end position="124"/>
    </location>
</feature>
<organism evidence="2 3">
    <name type="scientific">Brachionus plicatilis</name>
    <name type="common">Marine rotifer</name>
    <name type="synonym">Brachionus muelleri</name>
    <dbReference type="NCBI Taxonomy" id="10195"/>
    <lineage>
        <taxon>Eukaryota</taxon>
        <taxon>Metazoa</taxon>
        <taxon>Spiralia</taxon>
        <taxon>Gnathifera</taxon>
        <taxon>Rotifera</taxon>
        <taxon>Eurotatoria</taxon>
        <taxon>Monogononta</taxon>
        <taxon>Pseudotrocha</taxon>
        <taxon>Ploima</taxon>
        <taxon>Brachionidae</taxon>
        <taxon>Brachionus</taxon>
    </lineage>
</organism>
<feature type="region of interest" description="Disordered" evidence="1">
    <location>
        <begin position="96"/>
        <end position="137"/>
    </location>
</feature>
<feature type="region of interest" description="Disordered" evidence="1">
    <location>
        <begin position="1"/>
        <end position="58"/>
    </location>
</feature>
<comment type="caution">
    <text evidence="2">The sequence shown here is derived from an EMBL/GenBank/DDBJ whole genome shotgun (WGS) entry which is preliminary data.</text>
</comment>
<feature type="compositionally biased region" description="Basic and acidic residues" evidence="1">
    <location>
        <begin position="16"/>
        <end position="27"/>
    </location>
</feature>
<evidence type="ECO:0000256" key="1">
    <source>
        <dbReference type="SAM" id="MobiDB-lite"/>
    </source>
</evidence>